<gene>
    <name evidence="11" type="ordered locus">Arnit_0691</name>
</gene>
<proteinExistence type="predicted"/>
<dbReference type="OrthoDB" id="5348172at2"/>
<dbReference type="KEGG" id="ant:Arnit_0691"/>
<dbReference type="eggNOG" id="COG2204">
    <property type="taxonomic scope" value="Bacteria"/>
</dbReference>
<dbReference type="eggNOG" id="COG3829">
    <property type="taxonomic scope" value="Bacteria"/>
</dbReference>
<dbReference type="GO" id="GO:0032993">
    <property type="term" value="C:protein-DNA complex"/>
    <property type="evidence" value="ECO:0007669"/>
    <property type="project" value="TreeGrafter"/>
</dbReference>
<dbReference type="STRING" id="572480.Arnit_0691"/>
<evidence type="ECO:0000256" key="4">
    <source>
        <dbReference type="ARBA" id="ARBA00023125"/>
    </source>
</evidence>
<dbReference type="PANTHER" id="PTHR48111">
    <property type="entry name" value="REGULATOR OF RPOS"/>
    <property type="match status" value="1"/>
</dbReference>
<dbReference type="EMBL" id="CP001999">
    <property type="protein sequence ID" value="ADG92356.1"/>
    <property type="molecule type" value="Genomic_DNA"/>
</dbReference>
<feature type="domain" description="Response regulatory" evidence="8">
    <location>
        <begin position="12"/>
        <end position="128"/>
    </location>
</feature>
<dbReference type="GO" id="GO:0000976">
    <property type="term" value="F:transcription cis-regulatory region binding"/>
    <property type="evidence" value="ECO:0007669"/>
    <property type="project" value="TreeGrafter"/>
</dbReference>
<dbReference type="HOGENOM" id="CLU_626490_0_0_7"/>
<accession>D5V2C3</accession>
<dbReference type="NCBIfam" id="TIGR00229">
    <property type="entry name" value="sensory_box"/>
    <property type="match status" value="1"/>
</dbReference>
<evidence type="ECO:0000256" key="3">
    <source>
        <dbReference type="ARBA" id="ARBA00023015"/>
    </source>
</evidence>
<keyword evidence="12" id="KW-1185">Reference proteome</keyword>
<keyword evidence="7" id="KW-0175">Coiled coil</keyword>
<keyword evidence="5" id="KW-0804">Transcription</keyword>
<name>D5V2C3_ARCNC</name>
<dbReference type="CDD" id="cd17536">
    <property type="entry name" value="REC_YesN-like"/>
    <property type="match status" value="1"/>
</dbReference>
<evidence type="ECO:0000259" key="9">
    <source>
        <dbReference type="PROSITE" id="PS50112"/>
    </source>
</evidence>
<evidence type="ECO:0000256" key="5">
    <source>
        <dbReference type="ARBA" id="ARBA00023163"/>
    </source>
</evidence>
<keyword evidence="2" id="KW-0902">Two-component regulatory system</keyword>
<dbReference type="InterPro" id="IPR039420">
    <property type="entry name" value="WalR-like"/>
</dbReference>
<evidence type="ECO:0000256" key="6">
    <source>
        <dbReference type="PROSITE-ProRule" id="PRU00169"/>
    </source>
</evidence>
<protein>
    <submittedName>
        <fullName evidence="11">Putative PAS/PAC sensor protein</fullName>
    </submittedName>
</protein>
<dbReference type="InterPro" id="IPR000014">
    <property type="entry name" value="PAS"/>
</dbReference>
<dbReference type="Pfam" id="PF13426">
    <property type="entry name" value="PAS_9"/>
    <property type="match status" value="1"/>
</dbReference>
<dbReference type="InterPro" id="IPR001789">
    <property type="entry name" value="Sig_transdc_resp-reg_receiver"/>
</dbReference>
<reference evidence="11 12" key="1">
    <citation type="journal article" date="2010" name="Stand. Genomic Sci.">
        <title>Complete genome sequence of Arcobacter nitrofigilis type strain (CI).</title>
        <authorList>
            <person name="Pati A."/>
            <person name="Gronow S."/>
            <person name="Lapidus A."/>
            <person name="Copeland A."/>
            <person name="Glavina Del Rio T."/>
            <person name="Nolan M."/>
            <person name="Lucas S."/>
            <person name="Tice H."/>
            <person name="Cheng J.F."/>
            <person name="Han C."/>
            <person name="Chertkov O."/>
            <person name="Bruce D."/>
            <person name="Tapia R."/>
            <person name="Goodwin L."/>
            <person name="Pitluck S."/>
            <person name="Liolios K."/>
            <person name="Ivanova N."/>
            <person name="Mavromatis K."/>
            <person name="Chen A."/>
            <person name="Palaniappan K."/>
            <person name="Land M."/>
            <person name="Hauser L."/>
            <person name="Chang Y.J."/>
            <person name="Jeffries C.D."/>
            <person name="Detter J.C."/>
            <person name="Rohde M."/>
            <person name="Goker M."/>
            <person name="Bristow J."/>
            <person name="Eisen J.A."/>
            <person name="Markowitz V."/>
            <person name="Hugenholtz P."/>
            <person name="Klenk H.P."/>
            <person name="Kyrpides N.C."/>
        </authorList>
    </citation>
    <scope>NUCLEOTIDE SEQUENCE [LARGE SCALE GENOMIC DNA]</scope>
    <source>
        <strain evidence="12">ATCC 33309 / DSM 7299 / CCUG 15893 / LMG 7604 / NCTC 12251 / CI</strain>
    </source>
</reference>
<dbReference type="InterPro" id="IPR011006">
    <property type="entry name" value="CheY-like_superfamily"/>
</dbReference>
<dbReference type="PROSITE" id="PS50113">
    <property type="entry name" value="PAC"/>
    <property type="match status" value="1"/>
</dbReference>
<feature type="modified residue" description="4-aspartylphosphate" evidence="6">
    <location>
        <position position="63"/>
    </location>
</feature>
<evidence type="ECO:0000313" key="11">
    <source>
        <dbReference type="EMBL" id="ADG92356.1"/>
    </source>
</evidence>
<dbReference type="GO" id="GO:0006355">
    <property type="term" value="P:regulation of DNA-templated transcription"/>
    <property type="evidence" value="ECO:0007669"/>
    <property type="project" value="TreeGrafter"/>
</dbReference>
<dbReference type="PANTHER" id="PTHR48111:SF1">
    <property type="entry name" value="TWO-COMPONENT RESPONSE REGULATOR ORR33"/>
    <property type="match status" value="1"/>
</dbReference>
<dbReference type="InterPro" id="IPR035965">
    <property type="entry name" value="PAS-like_dom_sf"/>
</dbReference>
<dbReference type="GO" id="GO:0005829">
    <property type="term" value="C:cytosol"/>
    <property type="evidence" value="ECO:0007669"/>
    <property type="project" value="TreeGrafter"/>
</dbReference>
<dbReference type="RefSeq" id="WP_013134501.1">
    <property type="nucleotide sequence ID" value="NC_014166.1"/>
</dbReference>
<feature type="coiled-coil region" evidence="7">
    <location>
        <begin position="284"/>
        <end position="445"/>
    </location>
</feature>
<dbReference type="AlphaFoldDB" id="D5V2C3"/>
<dbReference type="Gene3D" id="3.40.50.2300">
    <property type="match status" value="1"/>
</dbReference>
<dbReference type="SUPFAM" id="SSF52172">
    <property type="entry name" value="CheY-like"/>
    <property type="match status" value="1"/>
</dbReference>
<evidence type="ECO:0000259" key="8">
    <source>
        <dbReference type="PROSITE" id="PS50110"/>
    </source>
</evidence>
<dbReference type="PROSITE" id="PS50112">
    <property type="entry name" value="PAS"/>
    <property type="match status" value="1"/>
</dbReference>
<organism evidence="11 12">
    <name type="scientific">Arcobacter nitrofigilis (strain ATCC 33309 / DSM 7299 / CCUG 15893 / LMG 7604 / NCTC 12251 / CI)</name>
    <name type="common">Campylobacter nitrofigilis</name>
    <dbReference type="NCBI Taxonomy" id="572480"/>
    <lineage>
        <taxon>Bacteria</taxon>
        <taxon>Pseudomonadati</taxon>
        <taxon>Campylobacterota</taxon>
        <taxon>Epsilonproteobacteria</taxon>
        <taxon>Campylobacterales</taxon>
        <taxon>Arcobacteraceae</taxon>
        <taxon>Arcobacter</taxon>
    </lineage>
</organism>
<dbReference type="InterPro" id="IPR000700">
    <property type="entry name" value="PAS-assoc_C"/>
</dbReference>
<evidence type="ECO:0000256" key="7">
    <source>
        <dbReference type="SAM" id="Coils"/>
    </source>
</evidence>
<evidence type="ECO:0000256" key="1">
    <source>
        <dbReference type="ARBA" id="ARBA00022553"/>
    </source>
</evidence>
<dbReference type="CDD" id="cd00130">
    <property type="entry name" value="PAS"/>
    <property type="match status" value="1"/>
</dbReference>
<dbReference type="Proteomes" id="UP000000939">
    <property type="component" value="Chromosome"/>
</dbReference>
<evidence type="ECO:0000259" key="10">
    <source>
        <dbReference type="PROSITE" id="PS50113"/>
    </source>
</evidence>
<dbReference type="GO" id="GO:0000156">
    <property type="term" value="F:phosphorelay response regulator activity"/>
    <property type="evidence" value="ECO:0007669"/>
    <property type="project" value="TreeGrafter"/>
</dbReference>
<keyword evidence="3" id="KW-0805">Transcription regulation</keyword>
<evidence type="ECO:0000256" key="2">
    <source>
        <dbReference type="ARBA" id="ARBA00023012"/>
    </source>
</evidence>
<keyword evidence="4" id="KW-0238">DNA-binding</keyword>
<dbReference type="SUPFAM" id="SSF55785">
    <property type="entry name" value="PYP-like sensor domain (PAS domain)"/>
    <property type="match status" value="1"/>
</dbReference>
<feature type="domain" description="PAS" evidence="9">
    <location>
        <begin position="143"/>
        <end position="213"/>
    </location>
</feature>
<evidence type="ECO:0000313" key="12">
    <source>
        <dbReference type="Proteomes" id="UP000000939"/>
    </source>
</evidence>
<feature type="domain" description="PAC" evidence="10">
    <location>
        <begin position="213"/>
        <end position="267"/>
    </location>
</feature>
<dbReference type="SMART" id="SM00448">
    <property type="entry name" value="REC"/>
    <property type="match status" value="1"/>
</dbReference>
<keyword evidence="1 6" id="KW-0597">Phosphoprotein</keyword>
<dbReference type="Pfam" id="PF00072">
    <property type="entry name" value="Response_reg"/>
    <property type="match status" value="1"/>
</dbReference>
<dbReference type="PROSITE" id="PS50110">
    <property type="entry name" value="RESPONSE_REGULATORY"/>
    <property type="match status" value="1"/>
</dbReference>
<dbReference type="Gene3D" id="3.30.450.20">
    <property type="entry name" value="PAS domain"/>
    <property type="match status" value="1"/>
</dbReference>
<sequence>MSLDKTLLKEISILYVEDDDVMRTELASLLTNFFAQVFCASNGTEGLEKFKKNHKKIDLIISDINMPKMSGIDMIKEIRKTDKDVGVIFSTAYSDKEFLIDSIKLKVVNYIVKPIDIRALLESISEFTEHLSAKKIIKTKNKELSLYKEAIDVNTIVIKTDVQMNITYVNSHFCEISGFSKTELIGKEFSSLKYHDVDIKVYNNMFAKVLDNKMWKGKLKQITKDNNILILDSSIIPSHDEDGNINGSMIIQRDITQDVKKQREVEVALMKEKSDIFIKTKETFAKNSVQINELENQVKQLFEELNKVELDKDKYLKLLDKYKDDIKILTSKVNKYEKNEISNIKGIDILKIQKDNANLKIEIKRLRDNMENLIINSQKKVNQLRNASKLEVEHLEKELEKVKSTSGSTDTKILLEKLKYWEEKAKEERGKIEDLEKRVMNFADSKTLSKIFSGK</sequence>